<reference evidence="2 3" key="1">
    <citation type="journal article" date="2012" name="Eukaryot. Cell">
        <title>Genome sequence of the Trichosporon asahii environmental strain CBS 8904.</title>
        <authorList>
            <person name="Yang R.Y."/>
            <person name="Li H.T."/>
            <person name="Zhu H."/>
            <person name="Zhou G.P."/>
            <person name="Wang M."/>
            <person name="Wang L."/>
        </authorList>
    </citation>
    <scope>NUCLEOTIDE SEQUENCE [LARGE SCALE GENOMIC DNA]</scope>
    <source>
        <strain evidence="2 3">CBS 8904</strain>
    </source>
</reference>
<protein>
    <submittedName>
        <fullName evidence="2">Uncharacterized protein</fullName>
    </submittedName>
</protein>
<feature type="region of interest" description="Disordered" evidence="1">
    <location>
        <begin position="369"/>
        <end position="400"/>
    </location>
</feature>
<dbReference type="InParanoid" id="K1VQR5"/>
<organism evidence="2 3">
    <name type="scientific">Trichosporon asahii var. asahii (strain CBS 8904)</name>
    <name type="common">Yeast</name>
    <dbReference type="NCBI Taxonomy" id="1220162"/>
    <lineage>
        <taxon>Eukaryota</taxon>
        <taxon>Fungi</taxon>
        <taxon>Dikarya</taxon>
        <taxon>Basidiomycota</taxon>
        <taxon>Agaricomycotina</taxon>
        <taxon>Tremellomycetes</taxon>
        <taxon>Trichosporonales</taxon>
        <taxon>Trichosporonaceae</taxon>
        <taxon>Trichosporon</taxon>
    </lineage>
</organism>
<feature type="compositionally biased region" description="Polar residues" evidence="1">
    <location>
        <begin position="274"/>
        <end position="292"/>
    </location>
</feature>
<feature type="region of interest" description="Disordered" evidence="1">
    <location>
        <begin position="326"/>
        <end position="355"/>
    </location>
</feature>
<accession>K1VQR5</accession>
<dbReference type="EMBL" id="AMBO01000311">
    <property type="protein sequence ID" value="EKD01757.1"/>
    <property type="molecule type" value="Genomic_DNA"/>
</dbReference>
<feature type="region of interest" description="Disordered" evidence="1">
    <location>
        <begin position="138"/>
        <end position="258"/>
    </location>
</feature>
<feature type="compositionally biased region" description="Low complexity" evidence="1">
    <location>
        <begin position="326"/>
        <end position="336"/>
    </location>
</feature>
<evidence type="ECO:0000256" key="1">
    <source>
        <dbReference type="SAM" id="MobiDB-lite"/>
    </source>
</evidence>
<dbReference type="HOGENOM" id="CLU_689262_0_0_1"/>
<feature type="compositionally biased region" description="Polar residues" evidence="1">
    <location>
        <begin position="343"/>
        <end position="354"/>
    </location>
</feature>
<gene>
    <name evidence="2" type="ORF">A1Q2_03994</name>
</gene>
<evidence type="ECO:0000313" key="2">
    <source>
        <dbReference type="EMBL" id="EKD01757.1"/>
    </source>
</evidence>
<feature type="region of interest" description="Disordered" evidence="1">
    <location>
        <begin position="37"/>
        <end position="123"/>
    </location>
</feature>
<dbReference type="AlphaFoldDB" id="K1VQR5"/>
<feature type="compositionally biased region" description="Polar residues" evidence="1">
    <location>
        <begin position="230"/>
        <end position="239"/>
    </location>
</feature>
<proteinExistence type="predicted"/>
<sequence length="400" mass="42207">MVAACVLSAALEEPLMPWWSEWPRSIPVPASVDPLDGFLSPNDSTDVTVPPADAHSAHDVPSVETPLESIDPATPPAAPQASPQTPTTSRRSTDERPAAPGSSGDEYGEPRAPPRPANFLPPFFDSELRVVRRPRRAIDLTGPHPRQPPPSSGATPPPDRRKRRYASEGGPRTAPYPPITAGGQRITRARTLPLLPAFGSGPSSRGRMSLGLSDLQASGSTDSPFHPSPTDETQPSPTQAGRAAPSASRLSSLPSLLARPPAPFQELHAFQTAHTGQNPQTSLAPLSPLTSQAPLAPHAAPQAAPESPWNGWNPYVWQNSPLKQSCSAPCTSTSSPVPDSQRRSSASLPQLTSDTATAEAEAFLAAFTGGGFRNEEDRGTEASISAENLELGTWPRHLTG</sequence>
<name>K1VQR5_TRIAC</name>
<feature type="compositionally biased region" description="Low complexity" evidence="1">
    <location>
        <begin position="293"/>
        <end position="307"/>
    </location>
</feature>
<comment type="caution">
    <text evidence="2">The sequence shown here is derived from an EMBL/GenBank/DDBJ whole genome shotgun (WGS) entry which is preliminary data.</text>
</comment>
<feature type="compositionally biased region" description="Pro residues" evidence="1">
    <location>
        <begin position="145"/>
        <end position="157"/>
    </location>
</feature>
<feature type="compositionally biased region" description="Low complexity" evidence="1">
    <location>
        <begin position="79"/>
        <end position="90"/>
    </location>
</feature>
<dbReference type="Proteomes" id="UP000006757">
    <property type="component" value="Unassembled WGS sequence"/>
</dbReference>
<evidence type="ECO:0000313" key="3">
    <source>
        <dbReference type="Proteomes" id="UP000006757"/>
    </source>
</evidence>
<feature type="compositionally biased region" description="Low complexity" evidence="1">
    <location>
        <begin position="242"/>
        <end position="258"/>
    </location>
</feature>
<keyword evidence="3" id="KW-1185">Reference proteome</keyword>
<feature type="region of interest" description="Disordered" evidence="1">
    <location>
        <begin position="274"/>
        <end position="307"/>
    </location>
</feature>